<organism evidence="6 7">
    <name type="scientific">Eptatretus burgeri</name>
    <name type="common">Inshore hagfish</name>
    <dbReference type="NCBI Taxonomy" id="7764"/>
    <lineage>
        <taxon>Eukaryota</taxon>
        <taxon>Metazoa</taxon>
        <taxon>Chordata</taxon>
        <taxon>Craniata</taxon>
        <taxon>Vertebrata</taxon>
        <taxon>Cyclostomata</taxon>
        <taxon>Myxini</taxon>
        <taxon>Myxiniformes</taxon>
        <taxon>Myxinidae</taxon>
        <taxon>Eptatretinae</taxon>
        <taxon>Eptatretus</taxon>
    </lineage>
</organism>
<feature type="region of interest" description="Disordered" evidence="5">
    <location>
        <begin position="1"/>
        <end position="22"/>
    </location>
</feature>
<dbReference type="GO" id="GO:0035556">
    <property type="term" value="P:intracellular signal transduction"/>
    <property type="evidence" value="ECO:0007669"/>
    <property type="project" value="UniProtKB-UniRule"/>
</dbReference>
<evidence type="ECO:0000256" key="3">
    <source>
        <dbReference type="RuleBase" id="RU369054"/>
    </source>
</evidence>
<feature type="compositionally biased region" description="Polar residues" evidence="5">
    <location>
        <begin position="317"/>
        <end position="328"/>
    </location>
</feature>
<comment type="domain">
    <text evidence="3">The N-terminal half of the protein mediates interaction with RAB11A and functions as guanine nucleotide exchange factor. Four long alpha-helices (interrupted by a central kink) assemble into coiled coils, giving rise to a 'V' shape.</text>
</comment>
<evidence type="ECO:0000313" key="6">
    <source>
        <dbReference type="Ensembl" id="ENSEBUP00000025646.1"/>
    </source>
</evidence>
<comment type="similarity">
    <text evidence="1 3">Belongs to the SH3BP5 family.</text>
</comment>
<accession>A0A8C4R5J9</accession>
<feature type="compositionally biased region" description="Low complexity" evidence="5">
    <location>
        <begin position="300"/>
        <end position="316"/>
    </location>
</feature>
<evidence type="ECO:0000313" key="7">
    <source>
        <dbReference type="Proteomes" id="UP000694388"/>
    </source>
</evidence>
<reference evidence="6" key="1">
    <citation type="submission" date="2025-08" db="UniProtKB">
        <authorList>
            <consortium name="Ensembl"/>
        </authorList>
    </citation>
    <scope>IDENTIFICATION</scope>
</reference>
<keyword evidence="3" id="KW-0344">Guanine-nucleotide releasing factor</keyword>
<dbReference type="PANTHER" id="PTHR19423:SF1">
    <property type="entry name" value="SH3 DOMAIN-BINDING PROTEIN 5"/>
    <property type="match status" value="1"/>
</dbReference>
<dbReference type="GO" id="GO:0005085">
    <property type="term" value="F:guanyl-nucleotide exchange factor activity"/>
    <property type="evidence" value="ECO:0007669"/>
    <property type="project" value="UniProtKB-UniRule"/>
</dbReference>
<dbReference type="GO" id="GO:0017124">
    <property type="term" value="F:SH3 domain binding"/>
    <property type="evidence" value="ECO:0007669"/>
    <property type="project" value="UniProtKB-UniRule"/>
</dbReference>
<feature type="region of interest" description="Disordered" evidence="5">
    <location>
        <begin position="379"/>
        <end position="405"/>
    </location>
</feature>
<evidence type="ECO:0000256" key="1">
    <source>
        <dbReference type="ARBA" id="ARBA00007796"/>
    </source>
</evidence>
<protein>
    <recommendedName>
        <fullName evidence="3">SH3 domain-binding protein 5</fullName>
        <shortName evidence="3">SH3BP-5</shortName>
    </recommendedName>
</protein>
<sequence length="429" mass="48599">MADKSKTTELEEEEEEDVDPRVKMELEKLNQATADINHLEIELEDARSKFRQVLGEVTQKLDEQLKKGGKAVEESKPYWEARRLAKQAQVSVQKSTQEFQRAAEVLRVAKETISLAEERLLNDNTRQFDSAWQEMLNHATQRVWEAEQQKTKSELEHRVTSERYSHAAARTRQHEKKLKRVIKKSRPYFDLKAKYYVHLEQLKLRVEQLQVAVASAKHRYGATLNSLEQISEEIHHRRKMLSLGQRGCGVGAEEKDDFTEELAAMRLHVGSFSDLSDIFEEESSVYGPSENESDEGTDVSSLSSCPSDSSNALDSSTPITRHSGCSSDLDSHRDLLRVSSLQRVAVQMLGTRSECVGAMCPKQPTSISSQQEVVLFSPKEESTGNGNGCSVGNLAERHPSEMKQPTEVFLKMCDESSRQEKDIMEPKLE</sequence>
<evidence type="ECO:0000256" key="5">
    <source>
        <dbReference type="SAM" id="MobiDB-lite"/>
    </source>
</evidence>
<keyword evidence="2 3" id="KW-0175">Coiled coil</keyword>
<dbReference type="AlphaFoldDB" id="A0A8C4R5J9"/>
<feature type="region of interest" description="Disordered" evidence="5">
    <location>
        <begin position="283"/>
        <end position="329"/>
    </location>
</feature>
<comment type="subcellular location">
    <subcellularLocation>
        <location evidence="3">Cytoplasm</location>
    </subcellularLocation>
    <text evidence="3">Colocalizes with RAB11A on cytoplasmic vesicle membranes.</text>
</comment>
<dbReference type="PANTHER" id="PTHR19423">
    <property type="entry name" value="SH3 DOMAIN-BINDING PROTEIN 5"/>
    <property type="match status" value="1"/>
</dbReference>
<keyword evidence="7" id="KW-1185">Reference proteome</keyword>
<comment type="function">
    <text evidence="3">Functions as guanine nucleotide exchange factor (GEF) for RAB11A.</text>
</comment>
<evidence type="ECO:0000256" key="2">
    <source>
        <dbReference type="ARBA" id="ARBA00023054"/>
    </source>
</evidence>
<evidence type="ECO:0000256" key="4">
    <source>
        <dbReference type="SAM" id="Coils"/>
    </source>
</evidence>
<reference evidence="6" key="2">
    <citation type="submission" date="2025-09" db="UniProtKB">
        <authorList>
            <consortium name="Ensembl"/>
        </authorList>
    </citation>
    <scope>IDENTIFICATION</scope>
</reference>
<keyword evidence="3" id="KW-0963">Cytoplasm</keyword>
<comment type="subunit">
    <text evidence="3">Interacts with GDP-bound and nucleotide-free forms of RAB11A.</text>
</comment>
<name>A0A8C4R5J9_EPTBU</name>
<feature type="coiled-coil region" evidence="4">
    <location>
        <begin position="22"/>
        <end position="56"/>
    </location>
</feature>
<dbReference type="GO" id="GO:0004860">
    <property type="term" value="F:protein kinase inhibitor activity"/>
    <property type="evidence" value="ECO:0007669"/>
    <property type="project" value="TreeGrafter"/>
</dbReference>
<dbReference type="GeneTree" id="ENSGT00390000018500"/>
<proteinExistence type="inferred from homology"/>
<dbReference type="Ensembl" id="ENSEBUT00000026222.1">
    <property type="protein sequence ID" value="ENSEBUP00000025646.1"/>
    <property type="gene ID" value="ENSEBUG00000015803.1"/>
</dbReference>
<dbReference type="Proteomes" id="UP000694388">
    <property type="component" value="Unplaced"/>
</dbReference>
<dbReference type="GO" id="GO:0005737">
    <property type="term" value="C:cytoplasm"/>
    <property type="evidence" value="ECO:0007669"/>
    <property type="project" value="UniProtKB-SubCell"/>
</dbReference>
<dbReference type="Pfam" id="PF05276">
    <property type="entry name" value="SH3BP5"/>
    <property type="match status" value="1"/>
</dbReference>
<dbReference type="InterPro" id="IPR007940">
    <property type="entry name" value="SH3BP5"/>
</dbReference>